<name>A0ABT5L7M4_9ALTE</name>
<accession>A0ABT5L7M4</accession>
<evidence type="ECO:0000313" key="2">
    <source>
        <dbReference type="Proteomes" id="UP001218788"/>
    </source>
</evidence>
<dbReference type="Proteomes" id="UP001218788">
    <property type="component" value="Unassembled WGS sequence"/>
</dbReference>
<proteinExistence type="predicted"/>
<keyword evidence="2" id="KW-1185">Reference proteome</keyword>
<protein>
    <submittedName>
        <fullName evidence="1">Uncharacterized protein</fullName>
    </submittedName>
</protein>
<reference evidence="1 2" key="1">
    <citation type="submission" date="2022-10" db="EMBL/GenBank/DDBJ databases">
        <title>Alteromonas sp. chi3 Genome sequencing.</title>
        <authorList>
            <person name="Park S."/>
        </authorList>
    </citation>
    <scope>NUCLEOTIDE SEQUENCE [LARGE SCALE GENOMIC DNA]</scope>
    <source>
        <strain evidence="2">chi3</strain>
    </source>
</reference>
<sequence length="202" mass="23360">MATQNDQQPDECWQQFVASGLVEKGLRVEDFTSPEERNVEYSKDSPKLALKALRSVLTPDAHRRLSGRWRKYKYNAKNNTTTLTIRKETLSKLKAMAQRTGLAEDNYELLFEYLLDPNEDLEPSKQEVSTLDIESGLDFEARSEKLRAKLRFRPHSWKHILDVYEYAFKMGWAACKALHAKKRTVEARDEAAKAFADKLNGF</sequence>
<evidence type="ECO:0000313" key="1">
    <source>
        <dbReference type="EMBL" id="MDC8832888.1"/>
    </source>
</evidence>
<dbReference type="EMBL" id="JAQQXP010000004">
    <property type="protein sequence ID" value="MDC8832888.1"/>
    <property type="molecule type" value="Genomic_DNA"/>
</dbReference>
<organism evidence="1 2">
    <name type="scientific">Alteromonas gilva</name>
    <dbReference type="NCBI Taxonomy" id="2987522"/>
    <lineage>
        <taxon>Bacteria</taxon>
        <taxon>Pseudomonadati</taxon>
        <taxon>Pseudomonadota</taxon>
        <taxon>Gammaproteobacteria</taxon>
        <taxon>Alteromonadales</taxon>
        <taxon>Alteromonadaceae</taxon>
        <taxon>Alteromonas/Salinimonas group</taxon>
        <taxon>Alteromonas</taxon>
    </lineage>
</organism>
<comment type="caution">
    <text evidence="1">The sequence shown here is derived from an EMBL/GenBank/DDBJ whole genome shotgun (WGS) entry which is preliminary data.</text>
</comment>
<gene>
    <name evidence="1" type="ORF">OIK42_19210</name>
</gene>
<dbReference type="RefSeq" id="WP_273642785.1">
    <property type="nucleotide sequence ID" value="NZ_JAQQXP010000004.1"/>
</dbReference>